<evidence type="ECO:0000313" key="1">
    <source>
        <dbReference type="EMBL" id="OUC94764.1"/>
    </source>
</evidence>
<accession>A0A2C9ZM02</accession>
<comment type="caution">
    <text evidence="1">The sequence shown here is derived from an EMBL/GenBank/DDBJ whole genome shotgun (WGS) entry which is preliminary data.</text>
</comment>
<dbReference type="EMBL" id="NGFP01000097">
    <property type="protein sequence ID" value="OUC94764.1"/>
    <property type="molecule type" value="Genomic_DNA"/>
</dbReference>
<protein>
    <submittedName>
        <fullName evidence="1">Uncharacterized protein</fullName>
    </submittedName>
</protein>
<gene>
    <name evidence="1" type="ORF">CA984_21270</name>
</gene>
<reference evidence="1 2" key="1">
    <citation type="submission" date="2017-05" db="EMBL/GenBank/DDBJ databases">
        <title>Biotechnological potential of actinobacteria isolated from South African environments.</title>
        <authorList>
            <person name="Le Roes-Hill M."/>
            <person name="Prins A."/>
            <person name="Durrell K.A."/>
        </authorList>
    </citation>
    <scope>NUCLEOTIDE SEQUENCE [LARGE SCALE GENOMIC DNA]</scope>
    <source>
        <strain evidence="1">M26</strain>
    </source>
</reference>
<keyword evidence="2" id="KW-1185">Reference proteome</keyword>
<dbReference type="AlphaFoldDB" id="A0A2C9ZM02"/>
<proteinExistence type="predicted"/>
<evidence type="ECO:0000313" key="2">
    <source>
        <dbReference type="Proteomes" id="UP000194761"/>
    </source>
</evidence>
<organism evidence="1 2">
    <name type="scientific">Streptosporangium minutum</name>
    <dbReference type="NCBI Taxonomy" id="569862"/>
    <lineage>
        <taxon>Bacteria</taxon>
        <taxon>Bacillati</taxon>
        <taxon>Actinomycetota</taxon>
        <taxon>Actinomycetes</taxon>
        <taxon>Streptosporangiales</taxon>
        <taxon>Streptosporangiaceae</taxon>
        <taxon>Streptosporangium</taxon>
    </lineage>
</organism>
<name>A0A2C9ZM02_9ACTN</name>
<dbReference type="Proteomes" id="UP000194761">
    <property type="component" value="Unassembled WGS sequence"/>
</dbReference>
<sequence>MLRRMSTLRQLLPGSQTAIDVPFDHIEAAWRDDATFRVSYTWVVGGHRRDVVTHAQGVVDIANDLEAYEAQSEDGCVTVFRVGPQFYHLLSDEERQRTGKRWQWVEEDLWKWEYTPEIRSIARLKAFAVETLGGKELRRYTLVVKPRQSEKDPVLAELHHALHRLGTDRFTLDIWMTEDGDVRRTRRHLSMFRTRRGIGELTSVTIEYWDPGVPDRLIAPSSKEIVPRPA</sequence>